<dbReference type="GeneID" id="54361692"/>
<evidence type="ECO:0000313" key="2">
    <source>
        <dbReference type="RefSeq" id="XP_033462997.1"/>
    </source>
</evidence>
<dbReference type="Proteomes" id="UP000504637">
    <property type="component" value="Unplaced"/>
</dbReference>
<sequence length="84" mass="9455">MSAACASAMTSAPNPVASRFVLKSNSRYQQTPPPGTNDNTRQIIPKTRLDHDGILHLMILRSLSNDFEHQDNLPHTHHFKDTYV</sequence>
<proteinExistence type="predicted"/>
<keyword evidence="1" id="KW-1185">Reference proteome</keyword>
<name>A0A6J3MD70_9PEZI</name>
<reference evidence="2" key="1">
    <citation type="submission" date="2020-01" db="EMBL/GenBank/DDBJ databases">
        <authorList>
            <consortium name="DOE Joint Genome Institute"/>
            <person name="Haridas S."/>
            <person name="Albert R."/>
            <person name="Binder M."/>
            <person name="Bloem J."/>
            <person name="Labutti K."/>
            <person name="Salamov A."/>
            <person name="Andreopoulos B."/>
            <person name="Baker S.E."/>
            <person name="Barry K."/>
            <person name="Bills G."/>
            <person name="Bluhm B.H."/>
            <person name="Cannon C."/>
            <person name="Castanera R."/>
            <person name="Culley D.E."/>
            <person name="Daum C."/>
            <person name="Ezra D."/>
            <person name="Gonzalez J.B."/>
            <person name="Henrissat B."/>
            <person name="Kuo A."/>
            <person name="Liang C."/>
            <person name="Lipzen A."/>
            <person name="Lutzoni F."/>
            <person name="Magnuson J."/>
            <person name="Mondo S."/>
            <person name="Nolan M."/>
            <person name="Ohm R."/>
            <person name="Pangilinan J."/>
            <person name="Park H.-J."/>
            <person name="Ramirez L."/>
            <person name="Alfaro M."/>
            <person name="Sun H."/>
            <person name="Tritt A."/>
            <person name="Yoshinaga Y."/>
            <person name="Zwiers L.-H."/>
            <person name="Turgeon B.G."/>
            <person name="Goodwin S.B."/>
            <person name="Spatafora J.W."/>
            <person name="Crous P.W."/>
            <person name="Grigoriev I.V."/>
        </authorList>
    </citation>
    <scope>NUCLEOTIDE SEQUENCE</scope>
    <source>
        <strain evidence="2">CBS 342.82</strain>
    </source>
</reference>
<dbReference type="AlphaFoldDB" id="A0A6J3MD70"/>
<protein>
    <submittedName>
        <fullName evidence="2">Uncharacterized protein</fullName>
    </submittedName>
</protein>
<reference evidence="2" key="3">
    <citation type="submission" date="2025-08" db="UniProtKB">
        <authorList>
            <consortium name="RefSeq"/>
        </authorList>
    </citation>
    <scope>IDENTIFICATION</scope>
    <source>
        <strain evidence="2">CBS 342.82</strain>
    </source>
</reference>
<evidence type="ECO:0000313" key="1">
    <source>
        <dbReference type="Proteomes" id="UP000504637"/>
    </source>
</evidence>
<gene>
    <name evidence="2" type="ORF">K489DRAFT_376355</name>
</gene>
<accession>A0A6J3MD70</accession>
<organism evidence="2">
    <name type="scientific">Dissoconium aciculare CBS 342.82</name>
    <dbReference type="NCBI Taxonomy" id="1314786"/>
    <lineage>
        <taxon>Eukaryota</taxon>
        <taxon>Fungi</taxon>
        <taxon>Dikarya</taxon>
        <taxon>Ascomycota</taxon>
        <taxon>Pezizomycotina</taxon>
        <taxon>Dothideomycetes</taxon>
        <taxon>Dothideomycetidae</taxon>
        <taxon>Mycosphaerellales</taxon>
        <taxon>Dissoconiaceae</taxon>
        <taxon>Dissoconium</taxon>
    </lineage>
</organism>
<dbReference type="RefSeq" id="XP_033462997.1">
    <property type="nucleotide sequence ID" value="XM_033603892.1"/>
</dbReference>
<reference evidence="2" key="2">
    <citation type="submission" date="2020-04" db="EMBL/GenBank/DDBJ databases">
        <authorList>
            <consortium name="NCBI Genome Project"/>
        </authorList>
    </citation>
    <scope>NUCLEOTIDE SEQUENCE</scope>
    <source>
        <strain evidence="2">CBS 342.82</strain>
    </source>
</reference>